<dbReference type="Proteomes" id="UP000000496">
    <property type="component" value="Chromosome gsn.131"/>
</dbReference>
<dbReference type="EC" id="3.5.4.9" evidence="12"/>
<evidence type="ECO:0000259" key="14">
    <source>
        <dbReference type="Pfam" id="PF02882"/>
    </source>
</evidence>
<accession>F8L7R8</accession>
<dbReference type="OrthoDB" id="9803580at2"/>
<dbReference type="GO" id="GO:0009086">
    <property type="term" value="P:methionine biosynthetic process"/>
    <property type="evidence" value="ECO:0007669"/>
    <property type="project" value="UniProtKB-KW"/>
</dbReference>
<dbReference type="PANTHER" id="PTHR48099">
    <property type="entry name" value="C-1-TETRAHYDROFOLATE SYNTHASE, CYTOPLASMIC-RELATED"/>
    <property type="match status" value="1"/>
</dbReference>
<dbReference type="RefSeq" id="WP_013943278.1">
    <property type="nucleotide sequence ID" value="NC_015713.1"/>
</dbReference>
<feature type="domain" description="Tetrahydrofolate dehydrogenase/cyclohydrolase NAD(P)-binding" evidence="14">
    <location>
        <begin position="136"/>
        <end position="279"/>
    </location>
</feature>
<keyword evidence="6 12" id="KW-0378">Hydrolase</keyword>
<comment type="subunit">
    <text evidence="2 12">Homodimer.</text>
</comment>
<dbReference type="GO" id="GO:0004488">
    <property type="term" value="F:methylenetetrahydrofolate dehydrogenase (NADP+) activity"/>
    <property type="evidence" value="ECO:0007669"/>
    <property type="project" value="UniProtKB-UniRule"/>
</dbReference>
<proteinExistence type="inferred from homology"/>
<evidence type="ECO:0000256" key="10">
    <source>
        <dbReference type="ARBA" id="ARBA00023167"/>
    </source>
</evidence>
<keyword evidence="7 12" id="KW-0521">NADP</keyword>
<dbReference type="GO" id="GO:0000105">
    <property type="term" value="P:L-histidine biosynthetic process"/>
    <property type="evidence" value="ECO:0007669"/>
    <property type="project" value="UniProtKB-KW"/>
</dbReference>
<dbReference type="GO" id="GO:0035999">
    <property type="term" value="P:tetrahydrofolate interconversion"/>
    <property type="evidence" value="ECO:0007669"/>
    <property type="project" value="UniProtKB-UniRule"/>
</dbReference>
<evidence type="ECO:0000256" key="8">
    <source>
        <dbReference type="ARBA" id="ARBA00023002"/>
    </source>
</evidence>
<reference evidence="15 16" key="2">
    <citation type="journal article" date="2011" name="Mol. Biol. Evol.">
        <title>Unity in variety--the pan-genome of the Chlamydiae.</title>
        <authorList>
            <person name="Collingro A."/>
            <person name="Tischler P."/>
            <person name="Weinmaier T."/>
            <person name="Penz T."/>
            <person name="Heinz E."/>
            <person name="Brunham R.C."/>
            <person name="Read T.D."/>
            <person name="Bavoil P.M."/>
            <person name="Sachse K."/>
            <person name="Kahane S."/>
            <person name="Friedman M.G."/>
            <person name="Rattei T."/>
            <person name="Myers G.S."/>
            <person name="Horn M."/>
        </authorList>
    </citation>
    <scope>NUCLEOTIDE SEQUENCE [LARGE SCALE GENOMIC DNA]</scope>
    <source>
        <strain evidence="16">ATCC VR-1471 / Z</strain>
    </source>
</reference>
<dbReference type="InterPro" id="IPR036291">
    <property type="entry name" value="NAD(P)-bd_dom_sf"/>
</dbReference>
<dbReference type="CDD" id="cd01080">
    <property type="entry name" value="NAD_bind_m-THF_DH_Cyclohyd"/>
    <property type="match status" value="1"/>
</dbReference>
<dbReference type="SUPFAM" id="SSF51735">
    <property type="entry name" value="NAD(P)-binding Rossmann-fold domains"/>
    <property type="match status" value="1"/>
</dbReference>
<dbReference type="FunFam" id="3.40.50.720:FF:000094">
    <property type="entry name" value="Bifunctional protein FolD"/>
    <property type="match status" value="1"/>
</dbReference>
<evidence type="ECO:0000259" key="13">
    <source>
        <dbReference type="Pfam" id="PF00763"/>
    </source>
</evidence>
<evidence type="ECO:0000256" key="11">
    <source>
        <dbReference type="ARBA" id="ARBA00023268"/>
    </source>
</evidence>
<comment type="function">
    <text evidence="12">Catalyzes the oxidation of 5,10-methylenetetrahydrofolate to 5,10-methenyltetrahydrofolate and then the hydrolysis of 5,10-methenyltetrahydrofolate to 10-formyltetrahydrofolate.</text>
</comment>
<comment type="caution">
    <text evidence="12">Lacks conserved residue(s) required for the propagation of feature annotation.</text>
</comment>
<reference key="1">
    <citation type="journal article" date="2011" name="Mol. Biol. Evol.">
        <title>Unity in variety -- the pan-genome of the Chlamydiae.</title>
        <authorList>
            <person name="Collingro A."/>
            <person name="Tischler P."/>
            <person name="Weinmaier T."/>
            <person name="Penz T."/>
            <person name="Heinz E."/>
            <person name="Brunham R.C."/>
            <person name="Read T.D."/>
            <person name="Bavoil P.M."/>
            <person name="Sachse K."/>
            <person name="Kahane S."/>
            <person name="Friedman M.G."/>
            <person name="Rattei T."/>
            <person name="Myers G.S.A."/>
            <person name="Horn M."/>
        </authorList>
    </citation>
    <scope>NUCLEOTIDE SEQUENCE</scope>
    <source>
        <strain>Z</strain>
    </source>
</reference>
<feature type="binding site" evidence="12">
    <location>
        <begin position="162"/>
        <end position="164"/>
    </location>
    <ligand>
        <name>NADP(+)</name>
        <dbReference type="ChEBI" id="CHEBI:58349"/>
    </ligand>
</feature>
<evidence type="ECO:0000313" key="15">
    <source>
        <dbReference type="EMBL" id="CCB88811.1"/>
    </source>
</evidence>
<evidence type="ECO:0000256" key="1">
    <source>
        <dbReference type="ARBA" id="ARBA00004777"/>
    </source>
</evidence>
<protein>
    <recommendedName>
        <fullName evidence="12">Bifunctional protein FolD</fullName>
    </recommendedName>
    <domain>
        <recommendedName>
            <fullName evidence="12">Methylenetetrahydrofolate dehydrogenase</fullName>
            <ecNumber evidence="12">1.5.1.5</ecNumber>
        </recommendedName>
    </domain>
    <domain>
        <recommendedName>
            <fullName evidence="12">Methenyltetrahydrofolate cyclohydrolase</fullName>
            <ecNumber evidence="12">3.5.4.9</ecNumber>
        </recommendedName>
    </domain>
</protein>
<dbReference type="PROSITE" id="PS00767">
    <property type="entry name" value="THF_DHG_CYH_2"/>
    <property type="match status" value="1"/>
</dbReference>
<gene>
    <name evidence="12 15" type="primary">folD</name>
    <name evidence="15" type="ordered locus">SNE_A09340</name>
</gene>
<dbReference type="InterPro" id="IPR020867">
    <property type="entry name" value="THF_DH/CycHdrlase_CS"/>
</dbReference>
<feature type="domain" description="Tetrahydrofolate dehydrogenase/cyclohydrolase catalytic" evidence="13">
    <location>
        <begin position="4"/>
        <end position="116"/>
    </location>
</feature>
<sequence>MNLIDGKRIAQEIREELKQEINLLKGRKPGLAFILVGEDPASEAYVRMKKKGCLETGIYSEVLELPASVSEEALLKHISVLNEDEKIDGILVQQPLPSHISESKVIQAVKPEKDVDGFHPMNIGKLLLGEEGGFAACTPLGVMQLLERSAIDPGGKHVVIVGRSNIVGKPLAALLVQKKPYANATVTIAHSRTENLTEVCRSADILVAAIGKAHFIESKMVKVGSVVIDVGINRVDKKIVGDVNFEAVKEQCSAITPVPGGVGPMTIAMLLSNTLLSYKLRCI</sequence>
<dbReference type="EMBL" id="FR872582">
    <property type="protein sequence ID" value="CCB88811.1"/>
    <property type="molecule type" value="Genomic_DNA"/>
</dbReference>
<keyword evidence="5 12" id="KW-0658">Purine biosynthesis</keyword>
<keyword evidence="3 12" id="KW-0554">One-carbon metabolism</keyword>
<dbReference type="PRINTS" id="PR00085">
    <property type="entry name" value="THFDHDRGNASE"/>
</dbReference>
<evidence type="ECO:0000256" key="2">
    <source>
        <dbReference type="ARBA" id="ARBA00011738"/>
    </source>
</evidence>
<dbReference type="GO" id="GO:0006164">
    <property type="term" value="P:purine nucleotide biosynthetic process"/>
    <property type="evidence" value="ECO:0007669"/>
    <property type="project" value="UniProtKB-KW"/>
</dbReference>
<dbReference type="InterPro" id="IPR000672">
    <property type="entry name" value="THF_DH/CycHdrlase"/>
</dbReference>
<evidence type="ECO:0000256" key="6">
    <source>
        <dbReference type="ARBA" id="ARBA00022801"/>
    </source>
</evidence>
<dbReference type="Pfam" id="PF00763">
    <property type="entry name" value="THF_DHG_CYH"/>
    <property type="match status" value="1"/>
</dbReference>
<dbReference type="AlphaFoldDB" id="F8L7R8"/>
<evidence type="ECO:0000313" key="16">
    <source>
        <dbReference type="Proteomes" id="UP000000496"/>
    </source>
</evidence>
<evidence type="ECO:0000256" key="5">
    <source>
        <dbReference type="ARBA" id="ARBA00022755"/>
    </source>
</evidence>
<dbReference type="EC" id="1.5.1.5" evidence="12"/>
<dbReference type="PANTHER" id="PTHR48099:SF5">
    <property type="entry name" value="C-1-TETRAHYDROFOLATE SYNTHASE, CYTOPLASMIC"/>
    <property type="match status" value="1"/>
</dbReference>
<evidence type="ECO:0000256" key="9">
    <source>
        <dbReference type="ARBA" id="ARBA00023102"/>
    </source>
</evidence>
<keyword evidence="9 12" id="KW-0368">Histidine biosynthesis</keyword>
<dbReference type="InterPro" id="IPR046346">
    <property type="entry name" value="Aminoacid_DH-like_N_sf"/>
</dbReference>
<dbReference type="GO" id="GO:0005829">
    <property type="term" value="C:cytosol"/>
    <property type="evidence" value="ECO:0007669"/>
    <property type="project" value="TreeGrafter"/>
</dbReference>
<comment type="pathway">
    <text evidence="1 12">One-carbon metabolism; tetrahydrofolate interconversion.</text>
</comment>
<keyword evidence="16" id="KW-1185">Reference proteome</keyword>
<dbReference type="UniPathway" id="UPA00193"/>
<evidence type="ECO:0000256" key="3">
    <source>
        <dbReference type="ARBA" id="ARBA00022563"/>
    </source>
</evidence>
<keyword evidence="11 12" id="KW-0511">Multifunctional enzyme</keyword>
<dbReference type="STRING" id="331113.SNE_A09340"/>
<dbReference type="Gene3D" id="3.40.50.720">
    <property type="entry name" value="NAD(P)-binding Rossmann-like Domain"/>
    <property type="match status" value="1"/>
</dbReference>
<evidence type="ECO:0000256" key="4">
    <source>
        <dbReference type="ARBA" id="ARBA00022605"/>
    </source>
</evidence>
<feature type="binding site" evidence="12">
    <location>
        <position position="232"/>
    </location>
    <ligand>
        <name>NADP(+)</name>
        <dbReference type="ChEBI" id="CHEBI:58349"/>
    </ligand>
</feature>
<evidence type="ECO:0000256" key="7">
    <source>
        <dbReference type="ARBA" id="ARBA00022857"/>
    </source>
</evidence>
<dbReference type="Pfam" id="PF02882">
    <property type="entry name" value="THF_DHG_CYH_C"/>
    <property type="match status" value="1"/>
</dbReference>
<dbReference type="InterPro" id="IPR020630">
    <property type="entry name" value="THF_DH/CycHdrlase_cat_dom"/>
</dbReference>
<dbReference type="InterPro" id="IPR020631">
    <property type="entry name" value="THF_DH/CycHdrlase_NAD-bd_dom"/>
</dbReference>
<comment type="similarity">
    <text evidence="12">Belongs to the tetrahydrofolate dehydrogenase/cyclohydrolase family.</text>
</comment>
<dbReference type="NCBIfam" id="NF010783">
    <property type="entry name" value="PRK14186.1"/>
    <property type="match status" value="1"/>
</dbReference>
<name>F8L7R8_SIMNZ</name>
<keyword evidence="10 12" id="KW-0486">Methionine biosynthesis</keyword>
<dbReference type="eggNOG" id="COG0190">
    <property type="taxonomic scope" value="Bacteria"/>
</dbReference>
<dbReference type="GO" id="GO:0004477">
    <property type="term" value="F:methenyltetrahydrofolate cyclohydrolase activity"/>
    <property type="evidence" value="ECO:0007669"/>
    <property type="project" value="UniProtKB-UniRule"/>
</dbReference>
<dbReference type="KEGG" id="sng:SNE_A09340"/>
<evidence type="ECO:0000256" key="12">
    <source>
        <dbReference type="HAMAP-Rule" id="MF_01576"/>
    </source>
</evidence>
<organism evidence="15 16">
    <name type="scientific">Simkania negevensis (strain ATCC VR-1471 / DSM 27360 / Z)</name>
    <dbReference type="NCBI Taxonomy" id="331113"/>
    <lineage>
        <taxon>Bacteria</taxon>
        <taxon>Pseudomonadati</taxon>
        <taxon>Chlamydiota</taxon>
        <taxon>Chlamydiia</taxon>
        <taxon>Parachlamydiales</taxon>
        <taxon>Simkaniaceae</taxon>
        <taxon>Simkania</taxon>
    </lineage>
</organism>
<dbReference type="SUPFAM" id="SSF53223">
    <property type="entry name" value="Aminoacid dehydrogenase-like, N-terminal domain"/>
    <property type="match status" value="1"/>
</dbReference>
<keyword evidence="4 12" id="KW-0028">Amino-acid biosynthesis</keyword>
<comment type="catalytic activity">
    <reaction evidence="12">
        <text>(6R)-5,10-methylene-5,6,7,8-tetrahydrofolate + NADP(+) = (6R)-5,10-methenyltetrahydrofolate + NADPH</text>
        <dbReference type="Rhea" id="RHEA:22812"/>
        <dbReference type="ChEBI" id="CHEBI:15636"/>
        <dbReference type="ChEBI" id="CHEBI:57455"/>
        <dbReference type="ChEBI" id="CHEBI:57783"/>
        <dbReference type="ChEBI" id="CHEBI:58349"/>
        <dbReference type="EC" id="1.5.1.5"/>
    </reaction>
</comment>
<dbReference type="Gene3D" id="3.40.50.10860">
    <property type="entry name" value="Leucine Dehydrogenase, chain A, domain 1"/>
    <property type="match status" value="1"/>
</dbReference>
<comment type="catalytic activity">
    <reaction evidence="12">
        <text>(6R)-5,10-methenyltetrahydrofolate + H2O = (6R)-10-formyltetrahydrofolate + H(+)</text>
        <dbReference type="Rhea" id="RHEA:23700"/>
        <dbReference type="ChEBI" id="CHEBI:15377"/>
        <dbReference type="ChEBI" id="CHEBI:15378"/>
        <dbReference type="ChEBI" id="CHEBI:57455"/>
        <dbReference type="ChEBI" id="CHEBI:195366"/>
        <dbReference type="EC" id="3.5.4.9"/>
    </reaction>
</comment>
<dbReference type="HAMAP" id="MF_01576">
    <property type="entry name" value="THF_DHG_CYH"/>
    <property type="match status" value="1"/>
</dbReference>
<dbReference type="FunFam" id="3.40.50.10860:FF:000005">
    <property type="entry name" value="C-1-tetrahydrofolate synthase, cytoplasmic, putative"/>
    <property type="match status" value="1"/>
</dbReference>
<dbReference type="HOGENOM" id="CLU_034045_2_1_0"/>
<keyword evidence="8 12" id="KW-0560">Oxidoreductase</keyword>